<comment type="caution">
    <text evidence="2">The sequence shown here is derived from an EMBL/GenBank/DDBJ whole genome shotgun (WGS) entry which is preliminary data.</text>
</comment>
<feature type="region of interest" description="Disordered" evidence="1">
    <location>
        <begin position="24"/>
        <end position="43"/>
    </location>
</feature>
<keyword evidence="3" id="KW-1185">Reference proteome</keyword>
<sequence length="93" mass="10657">MHIITDVSSIKVLIKTAKIDLPHEGSEPVRIRPHAKTRGSEPVQTQLQFTVRHKGQIQPHTKTQGAEPVQVQPHSKRKAMNRFRYIPHKDARL</sequence>
<feature type="region of interest" description="Disordered" evidence="1">
    <location>
        <begin position="54"/>
        <end position="93"/>
    </location>
</feature>
<dbReference type="Proteomes" id="UP001519460">
    <property type="component" value="Unassembled WGS sequence"/>
</dbReference>
<evidence type="ECO:0000313" key="3">
    <source>
        <dbReference type="Proteomes" id="UP001519460"/>
    </source>
</evidence>
<gene>
    <name evidence="2" type="ORF">BaRGS_00007322</name>
</gene>
<reference evidence="2 3" key="1">
    <citation type="journal article" date="2023" name="Sci. Data">
        <title>Genome assembly of the Korean intertidal mud-creeper Batillaria attramentaria.</title>
        <authorList>
            <person name="Patra A.K."/>
            <person name="Ho P.T."/>
            <person name="Jun S."/>
            <person name="Lee S.J."/>
            <person name="Kim Y."/>
            <person name="Won Y.J."/>
        </authorList>
    </citation>
    <scope>NUCLEOTIDE SEQUENCE [LARGE SCALE GENOMIC DNA]</scope>
    <source>
        <strain evidence="2">Wonlab-2016</strain>
    </source>
</reference>
<evidence type="ECO:0000256" key="1">
    <source>
        <dbReference type="SAM" id="MobiDB-lite"/>
    </source>
</evidence>
<protein>
    <submittedName>
        <fullName evidence="2">Uncharacterized protein</fullName>
    </submittedName>
</protein>
<proteinExistence type="predicted"/>
<dbReference type="AlphaFoldDB" id="A0ABD0LPV7"/>
<name>A0ABD0LPV7_9CAEN</name>
<dbReference type="EMBL" id="JACVVK020000031">
    <property type="protein sequence ID" value="KAK7501518.1"/>
    <property type="molecule type" value="Genomic_DNA"/>
</dbReference>
<accession>A0ABD0LPV7</accession>
<organism evidence="2 3">
    <name type="scientific">Batillaria attramentaria</name>
    <dbReference type="NCBI Taxonomy" id="370345"/>
    <lineage>
        <taxon>Eukaryota</taxon>
        <taxon>Metazoa</taxon>
        <taxon>Spiralia</taxon>
        <taxon>Lophotrochozoa</taxon>
        <taxon>Mollusca</taxon>
        <taxon>Gastropoda</taxon>
        <taxon>Caenogastropoda</taxon>
        <taxon>Sorbeoconcha</taxon>
        <taxon>Cerithioidea</taxon>
        <taxon>Batillariidae</taxon>
        <taxon>Batillaria</taxon>
    </lineage>
</organism>
<evidence type="ECO:0000313" key="2">
    <source>
        <dbReference type="EMBL" id="KAK7501518.1"/>
    </source>
</evidence>